<dbReference type="RefSeq" id="WP_082985221.1">
    <property type="nucleotide sequence ID" value="NZ_LT907988.1"/>
</dbReference>
<protein>
    <submittedName>
        <fullName evidence="2">ABC-type transport system involved in resistance to organic solvents, permease component USSDB6A</fullName>
    </submittedName>
</protein>
<reference evidence="2 4" key="1">
    <citation type="submission" date="2016-06" db="EMBL/GenBank/DDBJ databases">
        <authorList>
            <person name="Kjaerup R.B."/>
            <person name="Dalgaard T.S."/>
            <person name="Juul-Madsen H.R."/>
        </authorList>
    </citation>
    <scope>NUCLEOTIDE SEQUENCE [LARGE SCALE GENOMIC DNA]</scope>
    <source>
        <strain evidence="2">Orrdi1</strain>
    </source>
</reference>
<keyword evidence="1" id="KW-0472">Membrane</keyword>
<feature type="transmembrane region" description="Helical" evidence="1">
    <location>
        <begin position="295"/>
        <end position="325"/>
    </location>
</feature>
<dbReference type="NCBIfam" id="TIGR00056">
    <property type="entry name" value="MlaE family lipid ABC transporter permease subunit"/>
    <property type="match status" value="1"/>
</dbReference>
<dbReference type="EMBL" id="FLRC01000011">
    <property type="protein sequence ID" value="SBT24753.1"/>
    <property type="molecule type" value="Genomic_DNA"/>
</dbReference>
<dbReference type="AlphaFoldDB" id="A0A1C3JZR7"/>
<dbReference type="OrthoDB" id="9810518at2"/>
<organism evidence="2 4">
    <name type="scientific">Orrella dioscoreae</name>
    <dbReference type="NCBI Taxonomy" id="1851544"/>
    <lineage>
        <taxon>Bacteria</taxon>
        <taxon>Pseudomonadati</taxon>
        <taxon>Pseudomonadota</taxon>
        <taxon>Betaproteobacteria</taxon>
        <taxon>Burkholderiales</taxon>
        <taxon>Alcaligenaceae</taxon>
        <taxon>Orrella</taxon>
    </lineage>
</organism>
<sequence length="408" mass="43634">MAQLRAPDPAAAKRESSAVRVGASGREAWIAREASDAGDARWVIGGDWVLENYPALAREAARLQPDNALAPDGDTGADVDWRELKELDTAGAALLIELLGPTHARDLAQADPDMPAARRALLENMGVAMLDRCAPPPREPRHAVGEVLERVGIAVMAGWKTFITLLGFAGLVLETLARTVFRPRRWRVTSVTALVEQVALDALPIVALLTFMVGTVVAFLGATVLQQFGATIYTVNLVAFSFLREFGVLLTAILIAGRTASAYTAQIGSMKANEEIDALRALGLNPVEMLVAPRVIALLISLPILTFIGVLAGLLGGALVCLLTLDISLTRYISIIQENVDIRHFLVGMVKAPIFAFVIAIIGCLEGFKVTGSAQSVGEHTTSSVVQSIFMVILLDALAALFFMEMGW</sequence>
<dbReference type="EMBL" id="LT907988">
    <property type="protein sequence ID" value="SOE50504.1"/>
    <property type="molecule type" value="Genomic_DNA"/>
</dbReference>
<evidence type="ECO:0000256" key="1">
    <source>
        <dbReference type="SAM" id="Phobius"/>
    </source>
</evidence>
<dbReference type="Pfam" id="PF02405">
    <property type="entry name" value="MlaE"/>
    <property type="match status" value="1"/>
</dbReference>
<dbReference type="KEGG" id="odi:ODI_R2750"/>
<keyword evidence="1" id="KW-0812">Transmembrane</keyword>
<dbReference type="PANTHER" id="PTHR30188">
    <property type="entry name" value="ABC TRANSPORTER PERMEASE PROTEIN-RELATED"/>
    <property type="match status" value="1"/>
</dbReference>
<dbReference type="STRING" id="1851544.ODI_02824"/>
<gene>
    <name evidence="2" type="ORF">ODI_02824</name>
    <name evidence="3" type="ORF">ODI_R2750</name>
</gene>
<feature type="transmembrane region" description="Helical" evidence="1">
    <location>
        <begin position="237"/>
        <end position="256"/>
    </location>
</feature>
<dbReference type="GO" id="GO:0005548">
    <property type="term" value="F:phospholipid transporter activity"/>
    <property type="evidence" value="ECO:0007669"/>
    <property type="project" value="TreeGrafter"/>
</dbReference>
<evidence type="ECO:0000313" key="3">
    <source>
        <dbReference type="EMBL" id="SOE50504.1"/>
    </source>
</evidence>
<feature type="transmembrane region" description="Helical" evidence="1">
    <location>
        <begin position="151"/>
        <end position="173"/>
    </location>
</feature>
<keyword evidence="1" id="KW-1133">Transmembrane helix</keyword>
<accession>A0A1C3JZR7</accession>
<feature type="transmembrane region" description="Helical" evidence="1">
    <location>
        <begin position="202"/>
        <end position="225"/>
    </location>
</feature>
<dbReference type="PANTHER" id="PTHR30188:SF3">
    <property type="entry name" value="ABC TRANSPORTER PERMEASE"/>
    <property type="match status" value="1"/>
</dbReference>
<proteinExistence type="predicted"/>
<evidence type="ECO:0000313" key="4">
    <source>
        <dbReference type="Proteomes" id="UP000078558"/>
    </source>
</evidence>
<feature type="transmembrane region" description="Helical" evidence="1">
    <location>
        <begin position="345"/>
        <end position="365"/>
    </location>
</feature>
<dbReference type="GO" id="GO:0043190">
    <property type="term" value="C:ATP-binding cassette (ABC) transporter complex"/>
    <property type="evidence" value="ECO:0007669"/>
    <property type="project" value="InterPro"/>
</dbReference>
<name>A0A1C3JZR7_9BURK</name>
<dbReference type="Proteomes" id="UP000078558">
    <property type="component" value="Chromosome I"/>
</dbReference>
<dbReference type="InterPro" id="IPR030802">
    <property type="entry name" value="Permease_MalE"/>
</dbReference>
<evidence type="ECO:0000313" key="2">
    <source>
        <dbReference type="EMBL" id="SBT24753.1"/>
    </source>
</evidence>
<reference evidence="3 4" key="2">
    <citation type="submission" date="2017-08" db="EMBL/GenBank/DDBJ databases">
        <authorList>
            <person name="de Groot N.N."/>
        </authorList>
    </citation>
    <scope>NUCLEOTIDE SEQUENCE [LARGE SCALE GENOMIC DNA]</scope>
    <source>
        <strain evidence="3">Orrdi1</strain>
    </source>
</reference>
<feature type="transmembrane region" description="Helical" evidence="1">
    <location>
        <begin position="385"/>
        <end position="404"/>
    </location>
</feature>
<keyword evidence="4" id="KW-1185">Reference proteome</keyword>
<dbReference type="InterPro" id="IPR003453">
    <property type="entry name" value="ABC_MlaE_roteobac"/>
</dbReference>